<comment type="catalytic activity">
    <reaction evidence="11 12">
        <text>(1S,2R)-1-C-(indol-3-yl)glycerol 3-phosphate + L-serine = D-glyceraldehyde 3-phosphate + L-tryptophan + H2O</text>
        <dbReference type="Rhea" id="RHEA:10532"/>
        <dbReference type="ChEBI" id="CHEBI:15377"/>
        <dbReference type="ChEBI" id="CHEBI:33384"/>
        <dbReference type="ChEBI" id="CHEBI:57912"/>
        <dbReference type="ChEBI" id="CHEBI:58866"/>
        <dbReference type="ChEBI" id="CHEBI:59776"/>
        <dbReference type="EC" id="4.2.1.20"/>
    </reaction>
</comment>
<name>A0A6J4L2E0_9ACTN</name>
<evidence type="ECO:0000256" key="4">
    <source>
        <dbReference type="ARBA" id="ARBA00009982"/>
    </source>
</evidence>
<reference evidence="15" key="1">
    <citation type="submission" date="2020-02" db="EMBL/GenBank/DDBJ databases">
        <authorList>
            <person name="Meier V. D."/>
        </authorList>
    </citation>
    <scope>NUCLEOTIDE SEQUENCE</scope>
    <source>
        <strain evidence="16">AVDCRST_MAG29</strain>
        <strain evidence="15">AVDCRST_MAG46</strain>
    </source>
</reference>
<feature type="region of interest" description="Disordered" evidence="13">
    <location>
        <begin position="1"/>
        <end position="35"/>
    </location>
</feature>
<keyword evidence="6 12" id="KW-0028">Amino-acid biosynthesis</keyword>
<evidence type="ECO:0000256" key="7">
    <source>
        <dbReference type="ARBA" id="ARBA00022822"/>
    </source>
</evidence>
<dbReference type="PANTHER" id="PTHR48077:SF3">
    <property type="entry name" value="TRYPTOPHAN SYNTHASE"/>
    <property type="match status" value="1"/>
</dbReference>
<evidence type="ECO:0000256" key="10">
    <source>
        <dbReference type="ARBA" id="ARBA00023239"/>
    </source>
</evidence>
<gene>
    <name evidence="12" type="primary">trpB</name>
    <name evidence="16" type="ORF">AVDCRST_MAG29-2258</name>
    <name evidence="15" type="ORF">AVDCRST_MAG46-793</name>
</gene>
<keyword evidence="8 12" id="KW-0663">Pyridoxal phosphate</keyword>
<evidence type="ECO:0000256" key="3">
    <source>
        <dbReference type="ARBA" id="ARBA00004733"/>
    </source>
</evidence>
<accession>A0A6J4L2E0</accession>
<dbReference type="Pfam" id="PF00291">
    <property type="entry name" value="PALP"/>
    <property type="match status" value="1"/>
</dbReference>
<dbReference type="FunFam" id="3.40.50.1100:FF:000004">
    <property type="entry name" value="Tryptophan synthase beta chain"/>
    <property type="match status" value="1"/>
</dbReference>
<dbReference type="SUPFAM" id="SSF53686">
    <property type="entry name" value="Tryptophan synthase beta subunit-like PLP-dependent enzymes"/>
    <property type="match status" value="1"/>
</dbReference>
<evidence type="ECO:0000256" key="12">
    <source>
        <dbReference type="HAMAP-Rule" id="MF_00133"/>
    </source>
</evidence>
<dbReference type="InterPro" id="IPR023026">
    <property type="entry name" value="Trp_synth_beta/beta-like"/>
</dbReference>
<dbReference type="GO" id="GO:0005737">
    <property type="term" value="C:cytoplasm"/>
    <property type="evidence" value="ECO:0007669"/>
    <property type="project" value="TreeGrafter"/>
</dbReference>
<dbReference type="UniPathway" id="UPA00035">
    <property type="reaction ID" value="UER00044"/>
</dbReference>
<dbReference type="AlphaFoldDB" id="A0A6J4L2E0"/>
<dbReference type="EMBL" id="CADCUD010000057">
    <property type="protein sequence ID" value="CAA9320463.1"/>
    <property type="molecule type" value="Genomic_DNA"/>
</dbReference>
<evidence type="ECO:0000259" key="14">
    <source>
        <dbReference type="Pfam" id="PF00291"/>
    </source>
</evidence>
<comment type="subunit">
    <text evidence="5 12">Tetramer of two alpha and two beta chains.</text>
</comment>
<sequence length="435" mass="46272">MSTTDLSSDRQSVTDAPSTQGTHDDPLGPDASGHFGRFGGRFMPEALVAPLDELERAWREAMRDGVFRAELDRMLREYAGLPSLLYDATRFSEVAGARVLLKREDLNHTGAHKIRNVLGQALLTKRMGKTRVIAETGAGQHGVATATACAYLDLECVVYMGAVDIERQALNVARMKMLGARVVSVTSGSRTLKDAINEALRDWVTRVEDTHYLLGTAAGPHPFPAMVRDMTRGIGDEARAQCLELIGRLPDAACACVGGGSNAIGLFSAFVPDEDVRLYGFEAGGDGVETGRHAATINGGAVGVLHGTRSYLLQDEDGQTQESHSISAGLDYPGVGPEHAHLAESGRADYRPITDAQAMSAFQLLCRTEGIIPAIESAHALAGALDVARELGPDAVVLVCLSGRGDKDMATAATWFDLIDPETDIDSDADGRVTG</sequence>
<dbReference type="PANTHER" id="PTHR48077">
    <property type="entry name" value="TRYPTOPHAN SYNTHASE-RELATED"/>
    <property type="match status" value="1"/>
</dbReference>
<dbReference type="InterPro" id="IPR001926">
    <property type="entry name" value="TrpB-like_PALP"/>
</dbReference>
<evidence type="ECO:0000256" key="1">
    <source>
        <dbReference type="ARBA" id="ARBA00001933"/>
    </source>
</evidence>
<organism evidence="15">
    <name type="scientific">uncultured Nocardioidaceae bacterium</name>
    <dbReference type="NCBI Taxonomy" id="253824"/>
    <lineage>
        <taxon>Bacteria</taxon>
        <taxon>Bacillati</taxon>
        <taxon>Actinomycetota</taxon>
        <taxon>Actinomycetes</taxon>
        <taxon>Propionibacteriales</taxon>
        <taxon>Nocardioidaceae</taxon>
        <taxon>environmental samples</taxon>
    </lineage>
</organism>
<comment type="similarity">
    <text evidence="4 12">Belongs to the TrpB family.</text>
</comment>
<evidence type="ECO:0000313" key="15">
    <source>
        <dbReference type="EMBL" id="CAA9320463.1"/>
    </source>
</evidence>
<evidence type="ECO:0000313" key="16">
    <source>
        <dbReference type="EMBL" id="CAA9351223.1"/>
    </source>
</evidence>
<comment type="function">
    <text evidence="2 12">The beta subunit is responsible for the synthesis of L-tryptophan from indole and L-serine.</text>
</comment>
<protein>
    <recommendedName>
        <fullName evidence="12">Tryptophan synthase beta chain</fullName>
        <ecNumber evidence="12">4.2.1.20</ecNumber>
    </recommendedName>
</protein>
<dbReference type="GO" id="GO:0004834">
    <property type="term" value="F:tryptophan synthase activity"/>
    <property type="evidence" value="ECO:0007669"/>
    <property type="project" value="UniProtKB-UniRule"/>
</dbReference>
<comment type="pathway">
    <text evidence="3 12">Amino-acid biosynthesis; L-tryptophan biosynthesis; L-tryptophan from chorismate: step 5/5.</text>
</comment>
<keyword evidence="10 12" id="KW-0456">Lyase</keyword>
<evidence type="ECO:0000256" key="8">
    <source>
        <dbReference type="ARBA" id="ARBA00022898"/>
    </source>
</evidence>
<dbReference type="NCBIfam" id="TIGR00263">
    <property type="entry name" value="trpB"/>
    <property type="match status" value="1"/>
</dbReference>
<dbReference type="InterPro" id="IPR006654">
    <property type="entry name" value="Trp_synth_beta"/>
</dbReference>
<evidence type="ECO:0000256" key="11">
    <source>
        <dbReference type="ARBA" id="ARBA00049047"/>
    </source>
</evidence>
<dbReference type="HAMAP" id="MF_00133">
    <property type="entry name" value="Trp_synth_beta"/>
    <property type="match status" value="1"/>
</dbReference>
<evidence type="ECO:0000256" key="6">
    <source>
        <dbReference type="ARBA" id="ARBA00022605"/>
    </source>
</evidence>
<keyword evidence="9 12" id="KW-0057">Aromatic amino acid biosynthesis</keyword>
<evidence type="ECO:0000256" key="2">
    <source>
        <dbReference type="ARBA" id="ARBA00002786"/>
    </source>
</evidence>
<evidence type="ECO:0000256" key="13">
    <source>
        <dbReference type="SAM" id="MobiDB-lite"/>
    </source>
</evidence>
<dbReference type="PIRSF" id="PIRSF001413">
    <property type="entry name" value="Trp_syn_beta"/>
    <property type="match status" value="1"/>
</dbReference>
<dbReference type="EMBL" id="CADCUG010000136">
    <property type="protein sequence ID" value="CAA9351223.1"/>
    <property type="molecule type" value="Genomic_DNA"/>
</dbReference>
<proteinExistence type="inferred from homology"/>
<feature type="modified residue" description="N6-(pyridoxal phosphate)lysine" evidence="12">
    <location>
        <position position="113"/>
    </location>
</feature>
<comment type="cofactor">
    <cofactor evidence="1 12">
        <name>pyridoxal 5'-phosphate</name>
        <dbReference type="ChEBI" id="CHEBI:597326"/>
    </cofactor>
</comment>
<dbReference type="InterPro" id="IPR036052">
    <property type="entry name" value="TrpB-like_PALP_sf"/>
</dbReference>
<dbReference type="CDD" id="cd06446">
    <property type="entry name" value="Trp-synth_B"/>
    <property type="match status" value="1"/>
</dbReference>
<dbReference type="FunFam" id="3.40.50.1100:FF:000001">
    <property type="entry name" value="Tryptophan synthase beta chain"/>
    <property type="match status" value="1"/>
</dbReference>
<feature type="domain" description="Tryptophan synthase beta chain-like PALP" evidence="14">
    <location>
        <begin position="84"/>
        <end position="403"/>
    </location>
</feature>
<keyword evidence="7 12" id="KW-0822">Tryptophan biosynthesis</keyword>
<dbReference type="Gene3D" id="3.40.50.1100">
    <property type="match status" value="2"/>
</dbReference>
<evidence type="ECO:0000256" key="5">
    <source>
        <dbReference type="ARBA" id="ARBA00011270"/>
    </source>
</evidence>
<dbReference type="EC" id="4.2.1.20" evidence="12"/>
<evidence type="ECO:0000256" key="9">
    <source>
        <dbReference type="ARBA" id="ARBA00023141"/>
    </source>
</evidence>
<feature type="compositionally biased region" description="Polar residues" evidence="13">
    <location>
        <begin position="1"/>
        <end position="21"/>
    </location>
</feature>